<name>A0ACB8CS77_DERSI</name>
<keyword evidence="2" id="KW-1185">Reference proteome</keyword>
<organism evidence="1 2">
    <name type="scientific">Dermacentor silvarum</name>
    <name type="common">Tick</name>
    <dbReference type="NCBI Taxonomy" id="543639"/>
    <lineage>
        <taxon>Eukaryota</taxon>
        <taxon>Metazoa</taxon>
        <taxon>Ecdysozoa</taxon>
        <taxon>Arthropoda</taxon>
        <taxon>Chelicerata</taxon>
        <taxon>Arachnida</taxon>
        <taxon>Acari</taxon>
        <taxon>Parasitiformes</taxon>
        <taxon>Ixodida</taxon>
        <taxon>Ixodoidea</taxon>
        <taxon>Ixodidae</taxon>
        <taxon>Rhipicephalinae</taxon>
        <taxon>Dermacentor</taxon>
    </lineage>
</organism>
<dbReference type="EMBL" id="CM023474">
    <property type="protein sequence ID" value="KAH7949880.1"/>
    <property type="molecule type" value="Genomic_DNA"/>
</dbReference>
<proteinExistence type="predicted"/>
<sequence length="1272" mass="140087">MSTSLPENNLEECKRRFQELSAKSVASGKSTTAAAKSAGFSFYDLRKLVELVAEYVTPYENPSSRNVKASPCKRPASSASYNDVRHDEDCGSRGGDAAAPEFKPPRCAALGSSVVARKTTGQSPRKQRPNGAYKSPRKVSDVFQSEVQQVSETQFPPSSPEFNWSDADEPEFIHIPSQSTPPKDRPTENGVRNGDWDVDDDVFVAPASSTLALKRTSPRKAQLSTTATCLLSPSGKLEASELREIERSALLSKPNFQAGSSDARSAASLLQEYDYKLSSHICSVLGEHRQLSNDVLSLLDLRQRVFRQFRKASCSGTSPVKSKASAAATSFSRGSLDSRLEKPPASDRSFQTLSASLGNVSDLSSKPGNSSSAFSDSPSYEMSLSHRLKRLGNETFNKPSSFSTSPKLQNARSADSTLKNASHSPYFDSKPSTSKAGAVSDTELIQDFDTEDMDMDIGFVEAQTQAQKDSGNNTGTTGKFVGQYRNDGTLAKFKGFGFPHSAELRAKFASVFGLKLFRLNQLEAINAALLGEDCFILMPTGGGKSLCYQLPAVMSDGVTIVISPLKSLIQDQVQKLTSLDVPANHLSGESDNASVYADLRSLQPQLRLLYVTPEKVSASNRLLEALQRLHSNKHLTRFVIDEAHCVSQWGHDFRPDYKRLSVLREKFPGVPMMALTATATPRVRMDILHQLGMRDPKWFLQSFNRPNLCYEVCSKTGKSVVNDIVEVIKKKFKRQSGIVYCFSRKECDQLASDLCKEGIASVPYHAGLADNRRNDVQRQWIDDKVQVVCATIAFGMGVDKPDVRFVIHHTLPKSIEGYYQESGRAGRDGQRASCLLFYNYHDMHRIRSMIDKDANANASAKQTHIANLWHMVNFCENRTDCRRAQVLHYFGENFDRQFCRQNRRFACDNCLAETRWVTTDVTEDAREVARCVQTLNERRVNVTVNQLVDIFKGAANKKTKDQKLDALPLHGRGKSYQRNDANRLVRRLVLDGYLKEVITMNYLEMAMSYLRPGAKLPQLLSGTARVMLSIEKKSRPSESAARAEEAAAEPSRLHPEIVKLTEACHLELVSIVKALALAKNTHYSNVIHIDALHGIAENLPTTAEAMLQVPHMTKALVDKYGAQLLEVTERYAAEKMVIEAEMADAANEAQSDFLNPQPPSDFATTSGSPSKSRKRKTWSGAGGSSPGKRPRTFYKRKAGFGAKSQNKFGRQGKRKTAGKGAGKSTAKAGGRSAGSSSFQGSLSGFGALSMPKPMSATTKSRSFLAKPRVVEI</sequence>
<comment type="caution">
    <text evidence="1">The sequence shown here is derived from an EMBL/GenBank/DDBJ whole genome shotgun (WGS) entry which is preliminary data.</text>
</comment>
<protein>
    <submittedName>
        <fullName evidence="1">Uncharacterized protein</fullName>
    </submittedName>
</protein>
<dbReference type="Proteomes" id="UP000821865">
    <property type="component" value="Chromosome 5"/>
</dbReference>
<accession>A0ACB8CS77</accession>
<evidence type="ECO:0000313" key="1">
    <source>
        <dbReference type="EMBL" id="KAH7949880.1"/>
    </source>
</evidence>
<gene>
    <name evidence="1" type="ORF">HPB49_016466</name>
</gene>
<evidence type="ECO:0000313" key="2">
    <source>
        <dbReference type="Proteomes" id="UP000821865"/>
    </source>
</evidence>
<reference evidence="1" key="1">
    <citation type="submission" date="2020-05" db="EMBL/GenBank/DDBJ databases">
        <title>Large-scale comparative analyses of tick genomes elucidate their genetic diversity and vector capacities.</title>
        <authorList>
            <person name="Jia N."/>
            <person name="Wang J."/>
            <person name="Shi W."/>
            <person name="Du L."/>
            <person name="Sun Y."/>
            <person name="Zhan W."/>
            <person name="Jiang J."/>
            <person name="Wang Q."/>
            <person name="Zhang B."/>
            <person name="Ji P."/>
            <person name="Sakyi L.B."/>
            <person name="Cui X."/>
            <person name="Yuan T."/>
            <person name="Jiang B."/>
            <person name="Yang W."/>
            <person name="Lam T.T.-Y."/>
            <person name="Chang Q."/>
            <person name="Ding S."/>
            <person name="Wang X."/>
            <person name="Zhu J."/>
            <person name="Ruan X."/>
            <person name="Zhao L."/>
            <person name="Wei J."/>
            <person name="Que T."/>
            <person name="Du C."/>
            <person name="Cheng J."/>
            <person name="Dai P."/>
            <person name="Han X."/>
            <person name="Huang E."/>
            <person name="Gao Y."/>
            <person name="Liu J."/>
            <person name="Shao H."/>
            <person name="Ye R."/>
            <person name="Li L."/>
            <person name="Wei W."/>
            <person name="Wang X."/>
            <person name="Wang C."/>
            <person name="Yang T."/>
            <person name="Huo Q."/>
            <person name="Li W."/>
            <person name="Guo W."/>
            <person name="Chen H."/>
            <person name="Zhou L."/>
            <person name="Ni X."/>
            <person name="Tian J."/>
            <person name="Zhou Y."/>
            <person name="Sheng Y."/>
            <person name="Liu T."/>
            <person name="Pan Y."/>
            <person name="Xia L."/>
            <person name="Li J."/>
            <person name="Zhao F."/>
            <person name="Cao W."/>
        </authorList>
    </citation>
    <scope>NUCLEOTIDE SEQUENCE</scope>
    <source>
        <strain evidence="1">Dsil-2018</strain>
    </source>
</reference>